<gene>
    <name evidence="2" type="ORF">CDV25_09925</name>
</gene>
<dbReference type="OrthoDB" id="5320715at2"/>
<keyword evidence="2" id="KW-0614">Plasmid</keyword>
<evidence type="ECO:0000256" key="1">
    <source>
        <dbReference type="SAM" id="MobiDB-lite"/>
    </source>
</evidence>
<dbReference type="Proteomes" id="UP000244890">
    <property type="component" value="Plasmid unnamed"/>
</dbReference>
<reference evidence="2 3" key="1">
    <citation type="submission" date="2017-06" db="EMBL/GenBank/DDBJ databases">
        <title>Complete genome of Helicobacter apodemus.</title>
        <authorList>
            <person name="Cho S."/>
        </authorList>
    </citation>
    <scope>NUCLEOTIDE SEQUENCE [LARGE SCALE GENOMIC DNA]</scope>
    <source>
        <strain evidence="3">SNUVETPUB-15-01</strain>
        <plasmid evidence="3">Plasmid unnamed</plasmid>
    </source>
</reference>
<protein>
    <submittedName>
        <fullName evidence="2">Uncharacterized protein</fullName>
    </submittedName>
</protein>
<geneLocation type="plasmid" evidence="2">
    <name>unnamed</name>
</geneLocation>
<evidence type="ECO:0000313" key="3">
    <source>
        <dbReference type="Proteomes" id="UP000244890"/>
    </source>
</evidence>
<dbReference type="EMBL" id="CP021887">
    <property type="protein sequence ID" value="AWI35144.1"/>
    <property type="molecule type" value="Genomic_DNA"/>
</dbReference>
<dbReference type="RefSeq" id="WP_108911894.1">
    <property type="nucleotide sequence ID" value="NZ_CP021887.1"/>
</dbReference>
<organism evidence="2 3">
    <name type="scientific">Helicobacter apodemus</name>
    <dbReference type="NCBI Taxonomy" id="135569"/>
    <lineage>
        <taxon>Bacteria</taxon>
        <taxon>Pseudomonadati</taxon>
        <taxon>Campylobacterota</taxon>
        <taxon>Epsilonproteobacteria</taxon>
        <taxon>Campylobacterales</taxon>
        <taxon>Helicobacteraceae</taxon>
        <taxon>Helicobacter</taxon>
    </lineage>
</organism>
<feature type="compositionally biased region" description="Basic and acidic residues" evidence="1">
    <location>
        <begin position="192"/>
        <end position="206"/>
    </location>
</feature>
<proteinExistence type="predicted"/>
<dbReference type="KEGG" id="had:CDV25_09925"/>
<name>A0A2U8FG21_9HELI</name>
<evidence type="ECO:0000313" key="2">
    <source>
        <dbReference type="EMBL" id="AWI35144.1"/>
    </source>
</evidence>
<accession>A0A2U8FG21</accession>
<dbReference type="AlphaFoldDB" id="A0A2U8FG21"/>
<feature type="region of interest" description="Disordered" evidence="1">
    <location>
        <begin position="177"/>
        <end position="206"/>
    </location>
</feature>
<sequence>MAFGRLVNDKIVIDTNNALNYKNKEGEIQQRKIDTALIDVIKEAGAVAAMEHGSVLFSAKINSEWKNFFVNRDEKTHNIVLKPTNSKNRDDFIYVNSNTNEQGYFYYTINQKRESAKELIEGVGITEHQNQDGSKSHYLETNVRLYNEELKKELKERGGEFVAIISNAGIKVVNETEMKAQKQEQQRQQTQEIKEPEKTQDKGIER</sequence>